<dbReference type="OrthoDB" id="1056765at2"/>
<evidence type="ECO:0000313" key="2">
    <source>
        <dbReference type="EMBL" id="TWU24859.1"/>
    </source>
</evidence>
<feature type="chain" id="PRO_5023079441" description="PEP-CTERM protein-sorting domain-containing protein" evidence="1">
    <location>
        <begin position="21"/>
        <end position="245"/>
    </location>
</feature>
<protein>
    <recommendedName>
        <fullName evidence="4">PEP-CTERM protein-sorting domain-containing protein</fullName>
    </recommendedName>
</protein>
<dbReference type="RefSeq" id="WP_146593604.1">
    <property type="nucleotide sequence ID" value="NZ_SJPT01000002.1"/>
</dbReference>
<gene>
    <name evidence="2" type="ORF">Pla52o_11520</name>
</gene>
<dbReference type="AlphaFoldDB" id="A0A5C6CQ06"/>
<feature type="signal peptide" evidence="1">
    <location>
        <begin position="1"/>
        <end position="20"/>
    </location>
</feature>
<evidence type="ECO:0000313" key="3">
    <source>
        <dbReference type="Proteomes" id="UP000316304"/>
    </source>
</evidence>
<sequence length="245" mass="26184" precursor="true">MRFLLATLLLTFIQSQNLQAGILLSEDFDGGTVGVQFTTSQPDAGSLAGNDYFGVFNENELGNGNSIFFNNTENNFYAAQDIDSAGGPNPFMMNWAGIDISTFNNLNLSFFIAEDDAISGEDWDSDTSFRVEVNIDGGGFFPIFAVEGTGGNTEPLVDTDFDGTGDGAAITNVFTQFNAPIGNGRALDIRFVMDNLTSSDEDIAFDRILLTGDAVPVPEPATCGIFAFLGGVVAFRKLRAGKQAE</sequence>
<comment type="caution">
    <text evidence="2">The sequence shown here is derived from an EMBL/GenBank/DDBJ whole genome shotgun (WGS) entry which is preliminary data.</text>
</comment>
<keyword evidence="3" id="KW-1185">Reference proteome</keyword>
<dbReference type="Proteomes" id="UP000316304">
    <property type="component" value="Unassembled WGS sequence"/>
</dbReference>
<evidence type="ECO:0000256" key="1">
    <source>
        <dbReference type="SAM" id="SignalP"/>
    </source>
</evidence>
<evidence type="ECO:0008006" key="4">
    <source>
        <dbReference type="Google" id="ProtNLM"/>
    </source>
</evidence>
<name>A0A5C6CQ06_9BACT</name>
<dbReference type="EMBL" id="SJPT01000002">
    <property type="protein sequence ID" value="TWU24859.1"/>
    <property type="molecule type" value="Genomic_DNA"/>
</dbReference>
<proteinExistence type="predicted"/>
<reference evidence="2 3" key="1">
    <citation type="submission" date="2019-02" db="EMBL/GenBank/DDBJ databases">
        <title>Deep-cultivation of Planctomycetes and their phenomic and genomic characterization uncovers novel biology.</title>
        <authorList>
            <person name="Wiegand S."/>
            <person name="Jogler M."/>
            <person name="Boedeker C."/>
            <person name="Pinto D."/>
            <person name="Vollmers J."/>
            <person name="Rivas-Marin E."/>
            <person name="Kohn T."/>
            <person name="Peeters S.H."/>
            <person name="Heuer A."/>
            <person name="Rast P."/>
            <person name="Oberbeckmann S."/>
            <person name="Bunk B."/>
            <person name="Jeske O."/>
            <person name="Meyerdierks A."/>
            <person name="Storesund J.E."/>
            <person name="Kallscheuer N."/>
            <person name="Luecker S."/>
            <person name="Lage O.M."/>
            <person name="Pohl T."/>
            <person name="Merkel B.J."/>
            <person name="Hornburger P."/>
            <person name="Mueller R.-W."/>
            <person name="Bruemmer F."/>
            <person name="Labrenz M."/>
            <person name="Spormann A.M."/>
            <person name="Op Den Camp H."/>
            <person name="Overmann J."/>
            <person name="Amann R."/>
            <person name="Jetten M.S.M."/>
            <person name="Mascher T."/>
            <person name="Medema M.H."/>
            <person name="Devos D.P."/>
            <person name="Kaster A.-K."/>
            <person name="Ovreas L."/>
            <person name="Rohde M."/>
            <person name="Galperin M.Y."/>
            <person name="Jogler C."/>
        </authorList>
    </citation>
    <scope>NUCLEOTIDE SEQUENCE [LARGE SCALE GENOMIC DNA]</scope>
    <source>
        <strain evidence="2 3">Pla52o</strain>
    </source>
</reference>
<keyword evidence="1" id="KW-0732">Signal</keyword>
<organism evidence="2 3">
    <name type="scientific">Novipirellula galeiformis</name>
    <dbReference type="NCBI Taxonomy" id="2528004"/>
    <lineage>
        <taxon>Bacteria</taxon>
        <taxon>Pseudomonadati</taxon>
        <taxon>Planctomycetota</taxon>
        <taxon>Planctomycetia</taxon>
        <taxon>Pirellulales</taxon>
        <taxon>Pirellulaceae</taxon>
        <taxon>Novipirellula</taxon>
    </lineage>
</organism>
<accession>A0A5C6CQ06</accession>